<dbReference type="Pfam" id="PF22725">
    <property type="entry name" value="GFO_IDH_MocA_C3"/>
    <property type="match status" value="1"/>
</dbReference>
<dbReference type="Proteomes" id="UP000193834">
    <property type="component" value="Unassembled WGS sequence"/>
</dbReference>
<keyword evidence="4" id="KW-1185">Reference proteome</keyword>
<dbReference type="Pfam" id="PF01408">
    <property type="entry name" value="GFO_IDH_MocA"/>
    <property type="match status" value="1"/>
</dbReference>
<gene>
    <name evidence="3" type="ORF">SAMN06295960_2047</name>
</gene>
<accession>A0A1X7K443</accession>
<dbReference type="InterPro" id="IPR055170">
    <property type="entry name" value="GFO_IDH_MocA-like_dom"/>
</dbReference>
<dbReference type="GO" id="GO:0000166">
    <property type="term" value="F:nucleotide binding"/>
    <property type="evidence" value="ECO:0007669"/>
    <property type="project" value="InterPro"/>
</dbReference>
<feature type="domain" description="Gfo/Idh/MocA-like oxidoreductase N-terminal" evidence="1">
    <location>
        <begin position="22"/>
        <end position="122"/>
    </location>
</feature>
<evidence type="ECO:0000313" key="3">
    <source>
        <dbReference type="EMBL" id="SMG35699.1"/>
    </source>
</evidence>
<dbReference type="AlphaFoldDB" id="A0A1X7K443"/>
<evidence type="ECO:0000259" key="2">
    <source>
        <dbReference type="Pfam" id="PF22725"/>
    </source>
</evidence>
<proteinExistence type="predicted"/>
<evidence type="ECO:0000259" key="1">
    <source>
        <dbReference type="Pfam" id="PF01408"/>
    </source>
</evidence>
<dbReference type="SUPFAM" id="SSF55347">
    <property type="entry name" value="Glyceraldehyde-3-phosphate dehydrogenase-like, C-terminal domain"/>
    <property type="match status" value="1"/>
</dbReference>
<dbReference type="OrthoDB" id="9815825at2"/>
<dbReference type="SUPFAM" id="SSF51735">
    <property type="entry name" value="NAD(P)-binding Rossmann-fold domains"/>
    <property type="match status" value="1"/>
</dbReference>
<dbReference type="EMBL" id="FXAZ01000002">
    <property type="protein sequence ID" value="SMG35699.1"/>
    <property type="molecule type" value="Genomic_DNA"/>
</dbReference>
<protein>
    <submittedName>
        <fullName evidence="3">Predicted dehydrogenase</fullName>
    </submittedName>
</protein>
<sequence length="337" mass="37298">MKTTLKVGFISFAHGHAFSYLEGMRKHPQVQVVGIADEVKSRVEHVVDQYDIPYYEDYKELLLTDIDAVVICSENAYHYEMTLAAAEAGKHVLCEKPLGISVPEMEEMIQVCQDKGVQLMTAFPCRSLISVIRAKEAVERGEIGEIIAIKGTNRGSNPGGWFVDPSLSGGGALLDHTVHVMDLMHWFTKSQVREVYAYAATRFNEELQVDDAGMIHVKFENGVFGVLDTSWSRPKSFPTWGDVTMEIIGTKGVVHVDAFAQKNEIFSDEDGKGSWEFWGDNMDNMMVASFVDAILAGKPVPITGEDGLRAASVALAGYRSREAKQPVALYADRAVQR</sequence>
<organism evidence="3 4">
    <name type="scientific">Paenibacillus aquistagni</name>
    <dbReference type="NCBI Taxonomy" id="1852522"/>
    <lineage>
        <taxon>Bacteria</taxon>
        <taxon>Bacillati</taxon>
        <taxon>Bacillota</taxon>
        <taxon>Bacilli</taxon>
        <taxon>Bacillales</taxon>
        <taxon>Paenibacillaceae</taxon>
        <taxon>Paenibacillus</taxon>
    </lineage>
</organism>
<dbReference type="InterPro" id="IPR036291">
    <property type="entry name" value="NAD(P)-bd_dom_sf"/>
</dbReference>
<name>A0A1X7K443_9BACL</name>
<dbReference type="Gene3D" id="3.30.360.10">
    <property type="entry name" value="Dihydrodipicolinate Reductase, domain 2"/>
    <property type="match status" value="1"/>
</dbReference>
<dbReference type="PANTHER" id="PTHR43377">
    <property type="entry name" value="BILIVERDIN REDUCTASE A"/>
    <property type="match status" value="1"/>
</dbReference>
<feature type="domain" description="GFO/IDH/MocA-like oxidoreductase" evidence="2">
    <location>
        <begin position="133"/>
        <end position="254"/>
    </location>
</feature>
<dbReference type="STRING" id="1852522.SAMN06295960_2047"/>
<dbReference type="PANTHER" id="PTHR43377:SF1">
    <property type="entry name" value="BILIVERDIN REDUCTASE A"/>
    <property type="match status" value="1"/>
</dbReference>
<dbReference type="RefSeq" id="WP_085494266.1">
    <property type="nucleotide sequence ID" value="NZ_FXAZ01000002.1"/>
</dbReference>
<evidence type="ECO:0000313" key="4">
    <source>
        <dbReference type="Proteomes" id="UP000193834"/>
    </source>
</evidence>
<dbReference type="InterPro" id="IPR051450">
    <property type="entry name" value="Gfo/Idh/MocA_Oxidoreductases"/>
</dbReference>
<reference evidence="3 4" key="1">
    <citation type="submission" date="2017-04" db="EMBL/GenBank/DDBJ databases">
        <authorList>
            <person name="Afonso C.L."/>
            <person name="Miller P.J."/>
            <person name="Scott M.A."/>
            <person name="Spackman E."/>
            <person name="Goraichik I."/>
            <person name="Dimitrov K.M."/>
            <person name="Suarez D.L."/>
            <person name="Swayne D.E."/>
        </authorList>
    </citation>
    <scope>NUCLEOTIDE SEQUENCE [LARGE SCALE GENOMIC DNA]</scope>
    <source>
        <strain evidence="3 4">11</strain>
    </source>
</reference>
<dbReference type="Gene3D" id="3.40.50.720">
    <property type="entry name" value="NAD(P)-binding Rossmann-like Domain"/>
    <property type="match status" value="1"/>
</dbReference>
<dbReference type="InterPro" id="IPR000683">
    <property type="entry name" value="Gfo/Idh/MocA-like_OxRdtase_N"/>
</dbReference>